<comment type="caution">
    <text evidence="1">The sequence shown here is derived from an EMBL/GenBank/DDBJ whole genome shotgun (WGS) entry which is preliminary data.</text>
</comment>
<sequence>SFCEQKNIQVLLVNMPVYPDYLDHLNPEKLLKIDETCDDLAKTNPNVTRVDLSRDSRFQLLDFH</sequence>
<dbReference type="AlphaFoldDB" id="A0A3D6BN41"/>
<gene>
    <name evidence="1" type="ORF">DHV22_03250</name>
</gene>
<feature type="non-terminal residue" evidence="1">
    <location>
        <position position="1"/>
    </location>
</feature>
<reference evidence="1 2" key="1">
    <citation type="journal article" date="2018" name="Nat. Biotechnol.">
        <title>A standardized bacterial taxonomy based on genome phylogeny substantially revises the tree of life.</title>
        <authorList>
            <person name="Parks D.H."/>
            <person name="Chuvochina M."/>
            <person name="Waite D.W."/>
            <person name="Rinke C."/>
            <person name="Skarshewski A."/>
            <person name="Chaumeil P.A."/>
            <person name="Hugenholtz P."/>
        </authorList>
    </citation>
    <scope>NUCLEOTIDE SEQUENCE [LARGE SCALE GENOMIC DNA]</scope>
    <source>
        <strain evidence="1">UBA10227</strain>
    </source>
</reference>
<evidence type="ECO:0000313" key="2">
    <source>
        <dbReference type="Proteomes" id="UP000263268"/>
    </source>
</evidence>
<accession>A0A3D6BN41</accession>
<dbReference type="Proteomes" id="UP000263268">
    <property type="component" value="Unassembled WGS sequence"/>
</dbReference>
<protein>
    <submittedName>
        <fullName evidence="1">Uncharacterized protein</fullName>
    </submittedName>
</protein>
<organism evidence="1 2">
    <name type="scientific">Xanthomarina gelatinilytica</name>
    <dbReference type="NCBI Taxonomy" id="1137281"/>
    <lineage>
        <taxon>Bacteria</taxon>
        <taxon>Pseudomonadati</taxon>
        <taxon>Bacteroidota</taxon>
        <taxon>Flavobacteriia</taxon>
        <taxon>Flavobacteriales</taxon>
        <taxon>Flavobacteriaceae</taxon>
        <taxon>Xanthomarina</taxon>
    </lineage>
</organism>
<dbReference type="EMBL" id="DPRK01000054">
    <property type="protein sequence ID" value="HCY80676.1"/>
    <property type="molecule type" value="Genomic_DNA"/>
</dbReference>
<feature type="non-terminal residue" evidence="1">
    <location>
        <position position="64"/>
    </location>
</feature>
<name>A0A3D6BN41_9FLAO</name>
<proteinExistence type="predicted"/>
<evidence type="ECO:0000313" key="1">
    <source>
        <dbReference type="EMBL" id="HCY80676.1"/>
    </source>
</evidence>